<feature type="region of interest" description="Disordered" evidence="1">
    <location>
        <begin position="1"/>
        <end position="26"/>
    </location>
</feature>
<feature type="compositionally biased region" description="Basic and acidic residues" evidence="1">
    <location>
        <begin position="1"/>
        <end position="12"/>
    </location>
</feature>
<feature type="compositionally biased region" description="Low complexity" evidence="1">
    <location>
        <begin position="15"/>
        <end position="24"/>
    </location>
</feature>
<evidence type="ECO:0000313" key="3">
    <source>
        <dbReference type="Proteomes" id="UP001242480"/>
    </source>
</evidence>
<reference evidence="2 3" key="1">
    <citation type="submission" date="2023-07" db="EMBL/GenBank/DDBJ databases">
        <title>Genomic Encyclopedia of Type Strains, Phase IV (KMG-IV): sequencing the most valuable type-strain genomes for metagenomic binning, comparative biology and taxonomic classification.</title>
        <authorList>
            <person name="Goeker M."/>
        </authorList>
    </citation>
    <scope>NUCLEOTIDE SEQUENCE [LARGE SCALE GENOMIC DNA]</scope>
    <source>
        <strain evidence="2 3">DSM 19619</strain>
    </source>
</reference>
<organism evidence="2 3">
    <name type="scientific">Labrys wisconsinensis</name>
    <dbReference type="NCBI Taxonomy" id="425677"/>
    <lineage>
        <taxon>Bacteria</taxon>
        <taxon>Pseudomonadati</taxon>
        <taxon>Pseudomonadota</taxon>
        <taxon>Alphaproteobacteria</taxon>
        <taxon>Hyphomicrobiales</taxon>
        <taxon>Xanthobacteraceae</taxon>
        <taxon>Labrys</taxon>
    </lineage>
</organism>
<dbReference type="Proteomes" id="UP001242480">
    <property type="component" value="Unassembled WGS sequence"/>
</dbReference>
<proteinExistence type="predicted"/>
<dbReference type="EMBL" id="JAUSVX010000001">
    <property type="protein sequence ID" value="MDQ0467428.1"/>
    <property type="molecule type" value="Genomic_DNA"/>
</dbReference>
<comment type="caution">
    <text evidence="2">The sequence shown here is derived from an EMBL/GenBank/DDBJ whole genome shotgun (WGS) entry which is preliminary data.</text>
</comment>
<sequence length="63" mass="6358">MSCLFDRRDRGPKAGGAVPAADAGPGAGRLAVEGAVDRGANHHKIELAPRVVARAILTIGGLT</sequence>
<accession>A0ABU0J1V8</accession>
<protein>
    <submittedName>
        <fullName evidence="2">Uncharacterized protein</fullName>
    </submittedName>
</protein>
<evidence type="ECO:0000313" key="2">
    <source>
        <dbReference type="EMBL" id="MDQ0467428.1"/>
    </source>
</evidence>
<gene>
    <name evidence="2" type="ORF">QO011_000423</name>
</gene>
<evidence type="ECO:0000256" key="1">
    <source>
        <dbReference type="SAM" id="MobiDB-lite"/>
    </source>
</evidence>
<keyword evidence="3" id="KW-1185">Reference proteome</keyword>
<name>A0ABU0J1V8_9HYPH</name>